<dbReference type="AlphaFoldDB" id="A0A370K502"/>
<proteinExistence type="predicted"/>
<dbReference type="EMBL" id="QQSY01000004">
    <property type="protein sequence ID" value="RDI97688.1"/>
    <property type="molecule type" value="Genomic_DNA"/>
</dbReference>
<comment type="caution">
    <text evidence="1">The sequence shown here is derived from an EMBL/GenBank/DDBJ whole genome shotgun (WGS) entry which is preliminary data.</text>
</comment>
<gene>
    <name evidence="1" type="ORF">DVT68_15505</name>
</gene>
<keyword evidence="2" id="KW-1185">Reference proteome</keyword>
<dbReference type="Proteomes" id="UP000254711">
    <property type="component" value="Unassembled WGS sequence"/>
</dbReference>
<evidence type="ECO:0000313" key="2">
    <source>
        <dbReference type="Proteomes" id="UP000254711"/>
    </source>
</evidence>
<accession>A0A370K502</accession>
<name>A0A370K502_9GAMM</name>
<dbReference type="OrthoDB" id="9892144at2"/>
<organism evidence="1 2">
    <name type="scientific">Dyella solisilvae</name>
    <dbReference type="NCBI Taxonomy" id="1920168"/>
    <lineage>
        <taxon>Bacteria</taxon>
        <taxon>Pseudomonadati</taxon>
        <taxon>Pseudomonadota</taxon>
        <taxon>Gammaproteobacteria</taxon>
        <taxon>Lysobacterales</taxon>
        <taxon>Rhodanobacteraceae</taxon>
        <taxon>Dyella</taxon>
    </lineage>
</organism>
<sequence length="80" mass="8645">MPSIRAQDSGGEDVMDDQTAIDEAYQESIRDIYSTLLTEIQMAKGDAQLEAAAKARFASGITFARRVHAMASELVGKPTP</sequence>
<protein>
    <submittedName>
        <fullName evidence="1">Uncharacterized protein</fullName>
    </submittedName>
</protein>
<dbReference type="RefSeq" id="WP_114826005.1">
    <property type="nucleotide sequence ID" value="NZ_QQSY01000004.1"/>
</dbReference>
<evidence type="ECO:0000313" key="1">
    <source>
        <dbReference type="EMBL" id="RDI97688.1"/>
    </source>
</evidence>
<reference evidence="1 2" key="1">
    <citation type="submission" date="2018-07" db="EMBL/GenBank/DDBJ databases">
        <title>Dyella solisilvae sp. nov., isolated from the pine and broad-leaved mixed forest soil.</title>
        <authorList>
            <person name="Gao Z."/>
            <person name="Qiu L."/>
        </authorList>
    </citation>
    <scope>NUCLEOTIDE SEQUENCE [LARGE SCALE GENOMIC DNA]</scope>
    <source>
        <strain evidence="1 2">DHG54</strain>
    </source>
</reference>